<keyword evidence="2" id="KW-1185">Reference proteome</keyword>
<reference evidence="1 2" key="1">
    <citation type="submission" date="2019-03" db="EMBL/GenBank/DDBJ databases">
        <title>Genomic Encyclopedia of Type Strains, Phase IV (KMG-IV): sequencing the most valuable type-strain genomes for metagenomic binning, comparative biology and taxonomic classification.</title>
        <authorList>
            <person name="Goeker M."/>
        </authorList>
    </citation>
    <scope>NUCLEOTIDE SEQUENCE [LARGE SCALE GENOMIC DNA]</scope>
    <source>
        <strain evidence="1 2">DSM 19580</strain>
    </source>
</reference>
<dbReference type="EMBL" id="SMCR01000003">
    <property type="protein sequence ID" value="TCV98356.1"/>
    <property type="molecule type" value="Genomic_DNA"/>
</dbReference>
<comment type="caution">
    <text evidence="1">The sequence shown here is derived from an EMBL/GenBank/DDBJ whole genome shotgun (WGS) entry which is preliminary data.</text>
</comment>
<dbReference type="Proteomes" id="UP000295719">
    <property type="component" value="Unassembled WGS sequence"/>
</dbReference>
<dbReference type="AlphaFoldDB" id="A0A4R3Z0A3"/>
<dbReference type="GO" id="GO:0003824">
    <property type="term" value="F:catalytic activity"/>
    <property type="evidence" value="ECO:0007669"/>
    <property type="project" value="InterPro"/>
</dbReference>
<accession>A0A4R3Z0A3</accession>
<name>A0A4R3Z0A3_9GAMM</name>
<dbReference type="Gene3D" id="2.60.40.1760">
    <property type="entry name" value="glycosyl hydrolase (family 31)"/>
    <property type="match status" value="1"/>
</dbReference>
<organism evidence="1 2">
    <name type="scientific">Biostraticola tofi</name>
    <dbReference type="NCBI Taxonomy" id="466109"/>
    <lineage>
        <taxon>Bacteria</taxon>
        <taxon>Pseudomonadati</taxon>
        <taxon>Pseudomonadota</taxon>
        <taxon>Gammaproteobacteria</taxon>
        <taxon>Enterobacterales</taxon>
        <taxon>Bruguierivoracaceae</taxon>
        <taxon>Biostraticola</taxon>
    </lineage>
</organism>
<proteinExistence type="predicted"/>
<dbReference type="InterPro" id="IPR011013">
    <property type="entry name" value="Gal_mutarotase_sf_dom"/>
</dbReference>
<evidence type="ECO:0000313" key="1">
    <source>
        <dbReference type="EMBL" id="TCV98356.1"/>
    </source>
</evidence>
<sequence>MSELIAEKNRILWHFDQQTLVIEPWGDNSLRVRATCRPELNDKLWALLPPGKQPQSTISQGSESLTLRNGDISATVNCCLKSTGVSVRPWGSARQRRARTNTSAH</sequence>
<protein>
    <submittedName>
        <fullName evidence="1">Uncharacterized protein</fullName>
    </submittedName>
</protein>
<dbReference type="SUPFAM" id="SSF74650">
    <property type="entry name" value="Galactose mutarotase-like"/>
    <property type="match status" value="1"/>
</dbReference>
<dbReference type="GO" id="GO:0030246">
    <property type="term" value="F:carbohydrate binding"/>
    <property type="evidence" value="ECO:0007669"/>
    <property type="project" value="InterPro"/>
</dbReference>
<evidence type="ECO:0000313" key="2">
    <source>
        <dbReference type="Proteomes" id="UP000295719"/>
    </source>
</evidence>
<dbReference type="GO" id="GO:0005975">
    <property type="term" value="P:carbohydrate metabolic process"/>
    <property type="evidence" value="ECO:0007669"/>
    <property type="project" value="InterPro"/>
</dbReference>
<gene>
    <name evidence="1" type="ORF">EDC52_103448</name>
</gene>